<comment type="caution">
    <text evidence="2">The sequence shown here is derived from an EMBL/GenBank/DDBJ whole genome shotgun (WGS) entry which is preliminary data.</text>
</comment>
<dbReference type="EMBL" id="MU826836">
    <property type="protein sequence ID" value="KAJ7372441.1"/>
    <property type="molecule type" value="Genomic_DNA"/>
</dbReference>
<evidence type="ECO:0000313" key="2">
    <source>
        <dbReference type="EMBL" id="KAJ7372441.1"/>
    </source>
</evidence>
<name>A0A9W9YZW6_9CNID</name>
<dbReference type="InterPro" id="IPR010281">
    <property type="entry name" value="DUF885"/>
</dbReference>
<sequence>MGPNLWCWQPLCDTPSEIKKSLYHFKPNNTKDLENLQKKLAEIKETFVQYRKNMEYGVLVGMVRSVEECKAGINGLTASFRQISIKGAKGIFEESFVKRLLQPEFLKNLTENTDESKSWESKYGKSVNESLREFLVDNVGKPIDEFFTYLRKDHVQHCVPSNVSSGLATLPLSFVYVNNTADKSRPTNKSLPTGEPLNGKKSYQQIVSYFTTNSMSLLIYITWDLTC</sequence>
<gene>
    <name evidence="2" type="ORF">OS493_018945</name>
</gene>
<dbReference type="Pfam" id="PF05960">
    <property type="entry name" value="DUF885"/>
    <property type="match status" value="1"/>
</dbReference>
<dbReference type="OrthoDB" id="5959877at2759"/>
<dbReference type="Proteomes" id="UP001163046">
    <property type="component" value="Unassembled WGS sequence"/>
</dbReference>
<keyword evidence="3" id="KW-1185">Reference proteome</keyword>
<dbReference type="PANTHER" id="PTHR33361:SF2">
    <property type="entry name" value="DUF885 DOMAIN-CONTAINING PROTEIN"/>
    <property type="match status" value="1"/>
</dbReference>
<evidence type="ECO:0000313" key="3">
    <source>
        <dbReference type="Proteomes" id="UP001163046"/>
    </source>
</evidence>
<keyword evidence="1" id="KW-0175">Coiled coil</keyword>
<accession>A0A9W9YZW6</accession>
<feature type="coiled-coil region" evidence="1">
    <location>
        <begin position="26"/>
        <end position="53"/>
    </location>
</feature>
<organism evidence="2 3">
    <name type="scientific">Desmophyllum pertusum</name>
    <dbReference type="NCBI Taxonomy" id="174260"/>
    <lineage>
        <taxon>Eukaryota</taxon>
        <taxon>Metazoa</taxon>
        <taxon>Cnidaria</taxon>
        <taxon>Anthozoa</taxon>
        <taxon>Hexacorallia</taxon>
        <taxon>Scleractinia</taxon>
        <taxon>Caryophylliina</taxon>
        <taxon>Caryophylliidae</taxon>
        <taxon>Desmophyllum</taxon>
    </lineage>
</organism>
<dbReference type="PANTHER" id="PTHR33361">
    <property type="entry name" value="GLR0591 PROTEIN"/>
    <property type="match status" value="1"/>
</dbReference>
<protein>
    <submittedName>
        <fullName evidence="2">Uncharacterized protein</fullName>
    </submittedName>
</protein>
<evidence type="ECO:0000256" key="1">
    <source>
        <dbReference type="SAM" id="Coils"/>
    </source>
</evidence>
<dbReference type="AlphaFoldDB" id="A0A9W9YZW6"/>
<reference evidence="2" key="1">
    <citation type="submission" date="2023-01" db="EMBL/GenBank/DDBJ databases">
        <title>Genome assembly of the deep-sea coral Lophelia pertusa.</title>
        <authorList>
            <person name="Herrera S."/>
            <person name="Cordes E."/>
        </authorList>
    </citation>
    <scope>NUCLEOTIDE SEQUENCE</scope>
    <source>
        <strain evidence="2">USNM1676648</strain>
        <tissue evidence="2">Polyp</tissue>
    </source>
</reference>
<proteinExistence type="predicted"/>